<feature type="domain" description="UmuC" evidence="7">
    <location>
        <begin position="17"/>
        <end position="205"/>
    </location>
</feature>
<evidence type="ECO:0000313" key="9">
    <source>
        <dbReference type="Proteomes" id="UP000503312"/>
    </source>
</evidence>
<dbReference type="InterPro" id="IPR001126">
    <property type="entry name" value="UmuC"/>
</dbReference>
<dbReference type="GO" id="GO:0009432">
    <property type="term" value="P:SOS response"/>
    <property type="evidence" value="ECO:0007669"/>
    <property type="project" value="UniProtKB-KW"/>
</dbReference>
<keyword evidence="9" id="KW-1185">Reference proteome</keyword>
<evidence type="ECO:0000256" key="6">
    <source>
        <dbReference type="SAM" id="MobiDB-lite"/>
    </source>
</evidence>
<keyword evidence="3" id="KW-0741">SOS mutagenesis</keyword>
<feature type="compositionally biased region" description="Polar residues" evidence="6">
    <location>
        <begin position="422"/>
        <end position="433"/>
    </location>
</feature>
<accession>A0A6M9PRD8</accession>
<keyword evidence="2" id="KW-0227">DNA damage</keyword>
<dbReference type="AlphaFoldDB" id="A0A6M9PRD8"/>
<dbReference type="EMBL" id="CP028942">
    <property type="protein sequence ID" value="QKM64974.1"/>
    <property type="molecule type" value="Genomic_DNA"/>
</dbReference>
<dbReference type="InterPro" id="IPR025188">
    <property type="entry name" value="DUF4113"/>
</dbReference>
<dbReference type="Pfam" id="PF00817">
    <property type="entry name" value="IMS"/>
    <property type="match status" value="1"/>
</dbReference>
<evidence type="ECO:0000259" key="7">
    <source>
        <dbReference type="PROSITE" id="PS50173"/>
    </source>
</evidence>
<dbReference type="Gene3D" id="3.40.1170.60">
    <property type="match status" value="1"/>
</dbReference>
<dbReference type="PANTHER" id="PTHR11076:SF34">
    <property type="entry name" value="PROTEIN UMUC"/>
    <property type="match status" value="1"/>
</dbReference>
<evidence type="ECO:0000256" key="2">
    <source>
        <dbReference type="ARBA" id="ARBA00022763"/>
    </source>
</evidence>
<dbReference type="GO" id="GO:0005829">
    <property type="term" value="C:cytosol"/>
    <property type="evidence" value="ECO:0007669"/>
    <property type="project" value="TreeGrafter"/>
</dbReference>
<evidence type="ECO:0000256" key="4">
    <source>
        <dbReference type="ARBA" id="ARBA00023204"/>
    </source>
</evidence>
<keyword evidence="5" id="KW-0742">SOS response</keyword>
<organism evidence="8 9">
    <name type="scientific">Polynucleobacter tropicus</name>
    <dbReference type="NCBI Taxonomy" id="1743174"/>
    <lineage>
        <taxon>Bacteria</taxon>
        <taxon>Pseudomonadati</taxon>
        <taxon>Pseudomonadota</taxon>
        <taxon>Betaproteobacteria</taxon>
        <taxon>Burkholderiales</taxon>
        <taxon>Burkholderiaceae</taxon>
        <taxon>Polynucleobacter</taxon>
    </lineage>
</organism>
<dbReference type="PANTHER" id="PTHR11076">
    <property type="entry name" value="DNA REPAIR POLYMERASE UMUC / TRANSFERASE FAMILY MEMBER"/>
    <property type="match status" value="1"/>
</dbReference>
<dbReference type="Pfam" id="PF11799">
    <property type="entry name" value="IMS_C"/>
    <property type="match status" value="1"/>
</dbReference>
<comment type="similarity">
    <text evidence="1">Belongs to the DNA polymerase type-Y family.</text>
</comment>
<dbReference type="GO" id="GO:0006281">
    <property type="term" value="P:DNA repair"/>
    <property type="evidence" value="ECO:0007669"/>
    <property type="project" value="UniProtKB-KW"/>
</dbReference>
<keyword evidence="4" id="KW-0234">DNA repair</keyword>
<dbReference type="CDD" id="cd01700">
    <property type="entry name" value="PolY_Pol_V_umuC"/>
    <property type="match status" value="1"/>
</dbReference>
<evidence type="ECO:0000256" key="5">
    <source>
        <dbReference type="ARBA" id="ARBA00023236"/>
    </source>
</evidence>
<evidence type="ECO:0000313" key="8">
    <source>
        <dbReference type="EMBL" id="QKM64974.1"/>
    </source>
</evidence>
<proteinExistence type="inferred from homology"/>
<dbReference type="InterPro" id="IPR043128">
    <property type="entry name" value="Rev_trsase/Diguanyl_cyclase"/>
</dbReference>
<evidence type="ECO:0000256" key="1">
    <source>
        <dbReference type="ARBA" id="ARBA00010945"/>
    </source>
</evidence>
<dbReference type="SUPFAM" id="SSF56672">
    <property type="entry name" value="DNA/RNA polymerases"/>
    <property type="match status" value="1"/>
</dbReference>
<dbReference type="PROSITE" id="PS50173">
    <property type="entry name" value="UMUC"/>
    <property type="match status" value="1"/>
</dbReference>
<dbReference type="Proteomes" id="UP000503312">
    <property type="component" value="Chromosome"/>
</dbReference>
<dbReference type="InterPro" id="IPR017961">
    <property type="entry name" value="DNA_pol_Y-fam_little_finger"/>
</dbReference>
<evidence type="ECO:0000256" key="3">
    <source>
        <dbReference type="ARBA" id="ARBA00023199"/>
    </source>
</evidence>
<dbReference type="Pfam" id="PF13438">
    <property type="entry name" value="DUF4113"/>
    <property type="match status" value="1"/>
</dbReference>
<dbReference type="Gene3D" id="3.30.70.270">
    <property type="match status" value="1"/>
</dbReference>
<dbReference type="GO" id="GO:0042276">
    <property type="term" value="P:error-prone translesion synthesis"/>
    <property type="evidence" value="ECO:0007669"/>
    <property type="project" value="TreeGrafter"/>
</dbReference>
<sequence>MNAPQKLPTTHSAAALFALVDVNNFYVSCERVFQPKLETVPMVVLSNNDGCAVARSAEVKALGVKMGMPWFQMKDLAQKHGITAYSSNYTLYGDMSNRVVQALKTFTPKIEIYSIDESFLQIESVLKRYRDTVELGQSIRQTIKDTTGLPVCVGIGASKTLAKLANHLAKKHASFSGVCDVQAMPKEELYQWMSETEVGEVWGIGRQLNKKLKAQGIHSVFDLLCASPQAMRQQYGVVMERLCYELRGTSCLQLEEVAADKQQIIASRSFGKLVTSQAELAQSVATHVARAAEKLRGQDGVTGALTVFIQTNPFKQYEPQHHQSITIPLADPTDNTLTLTNAALAGLKQIYQPNFRYKKAGVILNCISDKPSVQQSLFEDLESKGKSAHLMKVMDEINTRFGNAAIQSAASGTQDSKKAWQMRSNNRSPNYTTKWDELPIAR</sequence>
<reference evidence="8 9" key="1">
    <citation type="submission" date="2018-04" db="EMBL/GenBank/DDBJ databases">
        <title>Polynucleobacter sp. UH21B genome.</title>
        <authorList>
            <person name="Hahn M.W."/>
        </authorList>
    </citation>
    <scope>NUCLEOTIDE SEQUENCE [LARGE SCALE GENOMIC DNA]</scope>
    <source>
        <strain evidence="8 9">MWH-UH21B</strain>
    </source>
</reference>
<dbReference type="KEGG" id="ptrp:DCO17_06865"/>
<dbReference type="InterPro" id="IPR050116">
    <property type="entry name" value="DNA_polymerase-Y"/>
</dbReference>
<dbReference type="GO" id="GO:0003684">
    <property type="term" value="F:damaged DNA binding"/>
    <property type="evidence" value="ECO:0007669"/>
    <property type="project" value="InterPro"/>
</dbReference>
<dbReference type="InterPro" id="IPR043502">
    <property type="entry name" value="DNA/RNA_pol_sf"/>
</dbReference>
<dbReference type="RefSeq" id="WP_173956017.1">
    <property type="nucleotide sequence ID" value="NZ_CP028942.1"/>
</dbReference>
<dbReference type="Gene3D" id="1.10.150.20">
    <property type="entry name" value="5' to 3' exonuclease, C-terminal subdomain"/>
    <property type="match status" value="1"/>
</dbReference>
<name>A0A6M9PRD8_9BURK</name>
<feature type="region of interest" description="Disordered" evidence="6">
    <location>
        <begin position="412"/>
        <end position="442"/>
    </location>
</feature>
<protein>
    <submittedName>
        <fullName evidence="8">DNA polymerase V subunit UmuC</fullName>
    </submittedName>
</protein>
<dbReference type="NCBIfam" id="NF002955">
    <property type="entry name" value="PRK03609.1"/>
    <property type="match status" value="1"/>
</dbReference>
<dbReference type="GO" id="GO:0003887">
    <property type="term" value="F:DNA-directed DNA polymerase activity"/>
    <property type="evidence" value="ECO:0007669"/>
    <property type="project" value="TreeGrafter"/>
</dbReference>
<gene>
    <name evidence="8" type="ORF">DCO17_06865</name>
</gene>